<keyword evidence="2" id="KW-1185">Reference proteome</keyword>
<name>A0A6A5KU15_9PLEO</name>
<dbReference type="Proteomes" id="UP000800040">
    <property type="component" value="Unassembled WGS sequence"/>
</dbReference>
<evidence type="ECO:0000313" key="1">
    <source>
        <dbReference type="EMBL" id="KAF1839802.1"/>
    </source>
</evidence>
<dbReference type="OrthoDB" id="3800712at2759"/>
<evidence type="ECO:0000313" key="2">
    <source>
        <dbReference type="Proteomes" id="UP000800040"/>
    </source>
</evidence>
<gene>
    <name evidence="1" type="ORF">BDW02DRAFT_10970</name>
</gene>
<sequence>MIIASRYTASGSLEVVKQPTTPEFKQYYDDIVRDYETPTEEDNPGDKKEDIMATLKNALAPLTATLTEKLGHTPIYVSLFLPSVFKSQKHYAHVRALYDNETMHLNHMTRHQAASVAMCSCWGFANGKDIGGGWWDPGTQDQILVLEYEQDYLLASLHDLEWSMPFFADFEHFSRECGERYHEQQGDTETYTERLTTFVNDYLDSHDPKWFGREKIRAIVVAGEASPHAISTLADIARKAVGTDTVQVRTNTSFPQAVVARGAAAWARYSGQAYVSTPCMPLSHYMTKHEYEKQMQANAEMIEQMLDEYLEPGAGPVPPEKWAKMKPKLITAAGEGAMDTSLFSGEF</sequence>
<accession>A0A6A5KU15</accession>
<dbReference type="EMBL" id="ML975244">
    <property type="protein sequence ID" value="KAF1839802.1"/>
    <property type="molecule type" value="Genomic_DNA"/>
</dbReference>
<proteinExistence type="predicted"/>
<protein>
    <submittedName>
        <fullName evidence="1">Uncharacterized protein</fullName>
    </submittedName>
</protein>
<dbReference type="AlphaFoldDB" id="A0A6A5KU15"/>
<reference evidence="1" key="1">
    <citation type="submission" date="2020-01" db="EMBL/GenBank/DDBJ databases">
        <authorList>
            <consortium name="DOE Joint Genome Institute"/>
            <person name="Haridas S."/>
            <person name="Albert R."/>
            <person name="Binder M."/>
            <person name="Bloem J."/>
            <person name="Labutti K."/>
            <person name="Salamov A."/>
            <person name="Andreopoulos B."/>
            <person name="Baker S.E."/>
            <person name="Barry K."/>
            <person name="Bills G."/>
            <person name="Bluhm B.H."/>
            <person name="Cannon C."/>
            <person name="Castanera R."/>
            <person name="Culley D.E."/>
            <person name="Daum C."/>
            <person name="Ezra D."/>
            <person name="Gonzalez J.B."/>
            <person name="Henrissat B."/>
            <person name="Kuo A."/>
            <person name="Liang C."/>
            <person name="Lipzen A."/>
            <person name="Lutzoni F."/>
            <person name="Magnuson J."/>
            <person name="Mondo S."/>
            <person name="Nolan M."/>
            <person name="Ohm R."/>
            <person name="Pangilinan J."/>
            <person name="Park H.-J."/>
            <person name="Ramirez L."/>
            <person name="Alfaro M."/>
            <person name="Sun H."/>
            <person name="Tritt A."/>
            <person name="Yoshinaga Y."/>
            <person name="Zwiers L.-H."/>
            <person name="Turgeon B.G."/>
            <person name="Goodwin S.B."/>
            <person name="Spatafora J.W."/>
            <person name="Crous P.W."/>
            <person name="Grigoriev I.V."/>
        </authorList>
    </citation>
    <scope>NUCLEOTIDE SEQUENCE</scope>
    <source>
        <strain evidence="1">P77</strain>
    </source>
</reference>
<organism evidence="1 2">
    <name type="scientific">Decorospora gaudefroyi</name>
    <dbReference type="NCBI Taxonomy" id="184978"/>
    <lineage>
        <taxon>Eukaryota</taxon>
        <taxon>Fungi</taxon>
        <taxon>Dikarya</taxon>
        <taxon>Ascomycota</taxon>
        <taxon>Pezizomycotina</taxon>
        <taxon>Dothideomycetes</taxon>
        <taxon>Pleosporomycetidae</taxon>
        <taxon>Pleosporales</taxon>
        <taxon>Pleosporineae</taxon>
        <taxon>Pleosporaceae</taxon>
        <taxon>Decorospora</taxon>
    </lineage>
</organism>